<sequence>MNNTAGDYPLRRITTRHNSAQCSGKEWHSRQRQDISRQQQQQRQPTARCRVTQEEEEEEKKTQAAASSSQDSSLCCRGAPGFLSGYD</sequence>
<dbReference type="AlphaFoldDB" id="A0A9N7Z7Y6"/>
<evidence type="ECO:0000313" key="3">
    <source>
        <dbReference type="Proteomes" id="UP001153269"/>
    </source>
</evidence>
<keyword evidence="3" id="KW-1185">Reference proteome</keyword>
<proteinExistence type="predicted"/>
<feature type="region of interest" description="Disordered" evidence="1">
    <location>
        <begin position="1"/>
        <end position="87"/>
    </location>
</feature>
<evidence type="ECO:0000256" key="1">
    <source>
        <dbReference type="SAM" id="MobiDB-lite"/>
    </source>
</evidence>
<organism evidence="2 3">
    <name type="scientific">Pleuronectes platessa</name>
    <name type="common">European plaice</name>
    <dbReference type="NCBI Taxonomy" id="8262"/>
    <lineage>
        <taxon>Eukaryota</taxon>
        <taxon>Metazoa</taxon>
        <taxon>Chordata</taxon>
        <taxon>Craniata</taxon>
        <taxon>Vertebrata</taxon>
        <taxon>Euteleostomi</taxon>
        <taxon>Actinopterygii</taxon>
        <taxon>Neopterygii</taxon>
        <taxon>Teleostei</taxon>
        <taxon>Neoteleostei</taxon>
        <taxon>Acanthomorphata</taxon>
        <taxon>Carangaria</taxon>
        <taxon>Pleuronectiformes</taxon>
        <taxon>Pleuronectoidei</taxon>
        <taxon>Pleuronectidae</taxon>
        <taxon>Pleuronectes</taxon>
    </lineage>
</organism>
<protein>
    <submittedName>
        <fullName evidence="2">Uncharacterized protein</fullName>
    </submittedName>
</protein>
<feature type="compositionally biased region" description="Basic and acidic residues" evidence="1">
    <location>
        <begin position="25"/>
        <end position="35"/>
    </location>
</feature>
<feature type="compositionally biased region" description="Low complexity" evidence="1">
    <location>
        <begin position="36"/>
        <end position="50"/>
    </location>
</feature>
<dbReference type="EMBL" id="CADEAL010004188">
    <property type="protein sequence ID" value="CAB1453841.1"/>
    <property type="molecule type" value="Genomic_DNA"/>
</dbReference>
<accession>A0A9N7Z7Y6</accession>
<reference evidence="2" key="1">
    <citation type="submission" date="2020-03" db="EMBL/GenBank/DDBJ databases">
        <authorList>
            <person name="Weist P."/>
        </authorList>
    </citation>
    <scope>NUCLEOTIDE SEQUENCE</scope>
</reference>
<name>A0A9N7Z7Y6_PLEPL</name>
<comment type="caution">
    <text evidence="2">The sequence shown here is derived from an EMBL/GenBank/DDBJ whole genome shotgun (WGS) entry which is preliminary data.</text>
</comment>
<dbReference type="Proteomes" id="UP001153269">
    <property type="component" value="Unassembled WGS sequence"/>
</dbReference>
<evidence type="ECO:0000313" key="2">
    <source>
        <dbReference type="EMBL" id="CAB1453841.1"/>
    </source>
</evidence>
<gene>
    <name evidence="2" type="ORF">PLEPLA_LOCUS41601</name>
</gene>